<dbReference type="InterPro" id="IPR019432">
    <property type="entry name" value="Acyltransferase_MbtK/IucB-like"/>
</dbReference>
<protein>
    <submittedName>
        <fullName evidence="3">3c0630c4-6e72-4016-a3f4-6a5c357740c2</fullName>
    </submittedName>
</protein>
<dbReference type="EMBL" id="OUUZ01000017">
    <property type="protein sequence ID" value="SPQ26368.1"/>
    <property type="molecule type" value="Genomic_DNA"/>
</dbReference>
<dbReference type="SMART" id="SM01006">
    <property type="entry name" value="AlcB"/>
    <property type="match status" value="1"/>
</dbReference>
<evidence type="ECO:0000259" key="2">
    <source>
        <dbReference type="SMART" id="SM01006"/>
    </source>
</evidence>
<reference evidence="3 4" key="1">
    <citation type="submission" date="2018-04" db="EMBL/GenBank/DDBJ databases">
        <authorList>
            <person name="Huttner S."/>
            <person name="Dainat J."/>
        </authorList>
    </citation>
    <scope>NUCLEOTIDE SEQUENCE [LARGE SCALE GENOMIC DNA]</scope>
</reference>
<name>A0A446BV26_9PEZI</name>
<gene>
    <name evidence="3" type="ORF">TT172_LOCUS8787</name>
</gene>
<accession>A0A446BV26</accession>
<comment type="similarity">
    <text evidence="1">Belongs to the lysine N-acyltransferase MbtK family.</text>
</comment>
<organism evidence="3 4">
    <name type="scientific">Thermothielavioides terrestris</name>
    <dbReference type="NCBI Taxonomy" id="2587410"/>
    <lineage>
        <taxon>Eukaryota</taxon>
        <taxon>Fungi</taxon>
        <taxon>Dikarya</taxon>
        <taxon>Ascomycota</taxon>
        <taxon>Pezizomycotina</taxon>
        <taxon>Sordariomycetes</taxon>
        <taxon>Sordariomycetidae</taxon>
        <taxon>Sordariales</taxon>
        <taxon>Chaetomiaceae</taxon>
        <taxon>Thermothielavioides</taxon>
    </lineage>
</organism>
<dbReference type="PANTHER" id="PTHR31438">
    <property type="entry name" value="LYSINE N-ACYLTRANSFERASE C17G9.06C-RELATED"/>
    <property type="match status" value="1"/>
</dbReference>
<dbReference type="PANTHER" id="PTHR31438:SF7">
    <property type="entry name" value="ACYLTRANSFERASE MBTK_IUCB-LIKE CONSERVED DOMAIN-CONTAINING PROTEIN"/>
    <property type="match status" value="1"/>
</dbReference>
<proteinExistence type="inferred from homology"/>
<evidence type="ECO:0000313" key="4">
    <source>
        <dbReference type="Proteomes" id="UP000289323"/>
    </source>
</evidence>
<feature type="domain" description="Acyltransferase MbtK/IucB-like conserved" evidence="2">
    <location>
        <begin position="93"/>
        <end position="142"/>
    </location>
</feature>
<evidence type="ECO:0000256" key="1">
    <source>
        <dbReference type="ARBA" id="ARBA00009893"/>
    </source>
</evidence>
<dbReference type="Gene3D" id="3.40.630.30">
    <property type="match status" value="1"/>
</dbReference>
<dbReference type="SUPFAM" id="SSF55729">
    <property type="entry name" value="Acyl-CoA N-acyltransferases (Nat)"/>
    <property type="match status" value="1"/>
</dbReference>
<dbReference type="InterPro" id="IPR016181">
    <property type="entry name" value="Acyl_CoA_acyltransferase"/>
</dbReference>
<evidence type="ECO:0000313" key="3">
    <source>
        <dbReference type="EMBL" id="SPQ26368.1"/>
    </source>
</evidence>
<dbReference type="AlphaFoldDB" id="A0A446BV26"/>
<sequence length="200" mass="22901">MTVSWKTDEPPSVGQLWLNVYAVFTAHSSEEAFRLDAQAQWSGTDRRTQQLRTFGFAIDHPPSSSADAAYPSAEHVVLCCRYSPHLREAFSVVALDHADGRHLDLFHVWQKDLRVAQGWNETDSREQQRAYLRCAHEDSHQMVVLARFDDTFFAHLEPRKRSALMRCSRERFFHQCPLNDNDKAVGGTGVGLVPKLYEIQ</sequence>
<dbReference type="Proteomes" id="UP000289323">
    <property type="component" value="Unassembled WGS sequence"/>
</dbReference>
<dbReference type="GO" id="GO:0016410">
    <property type="term" value="F:N-acyltransferase activity"/>
    <property type="evidence" value="ECO:0007669"/>
    <property type="project" value="TreeGrafter"/>
</dbReference>
<dbReference type="GO" id="GO:0019290">
    <property type="term" value="P:siderophore biosynthetic process"/>
    <property type="evidence" value="ECO:0007669"/>
    <property type="project" value="InterPro"/>
</dbReference>
<dbReference type="Pfam" id="PF13523">
    <property type="entry name" value="Acetyltransf_8"/>
    <property type="match status" value="1"/>
</dbReference>